<reference evidence="2" key="1">
    <citation type="submission" date="2016-05" db="EMBL/GenBank/DDBJ databases">
        <title>Comparative genomics of biotechnologically important yeasts.</title>
        <authorList>
            <consortium name="DOE Joint Genome Institute"/>
            <person name="Riley R."/>
            <person name="Haridas S."/>
            <person name="Wolfe K.H."/>
            <person name="Lopes M.R."/>
            <person name="Hittinger C.T."/>
            <person name="Goker M."/>
            <person name="Salamov A."/>
            <person name="Wisecaver J."/>
            <person name="Long T.M."/>
            <person name="Aerts A.L."/>
            <person name="Barry K."/>
            <person name="Choi C."/>
            <person name="Clum A."/>
            <person name="Coughlan A.Y."/>
            <person name="Deshpande S."/>
            <person name="Douglass A.P."/>
            <person name="Hanson S.J."/>
            <person name="Klenk H.-P."/>
            <person name="Labutti K."/>
            <person name="Lapidus A."/>
            <person name="Lindquist E."/>
            <person name="Lipzen A."/>
            <person name="Meier-Kolthoff J.P."/>
            <person name="Ohm R.A."/>
            <person name="Otillar R.P."/>
            <person name="Pangilinan J."/>
            <person name="Peng Y."/>
            <person name="Rokas A."/>
            <person name="Rosa C.A."/>
            <person name="Scheuner C."/>
            <person name="Sibirny A.A."/>
            <person name="Slot J.C."/>
            <person name="Stielow J.B."/>
            <person name="Sun H."/>
            <person name="Kurtzman C.P."/>
            <person name="Blackwell M."/>
            <person name="Grigoriev I.V."/>
            <person name="Jeffries T.W."/>
        </authorList>
    </citation>
    <scope>NUCLEOTIDE SEQUENCE [LARGE SCALE GENOMIC DNA]</scope>
    <source>
        <strain evidence="2">NRRL Y-1933</strain>
    </source>
</reference>
<dbReference type="AlphaFoldDB" id="A0A1E4RLM2"/>
<dbReference type="PANTHER" id="PTHR21004">
    <property type="entry name" value="SERINE PROTEASE-RELATED"/>
    <property type="match status" value="1"/>
</dbReference>
<dbReference type="GO" id="GO:0005777">
    <property type="term" value="C:peroxisome"/>
    <property type="evidence" value="ECO:0007669"/>
    <property type="project" value="InterPro"/>
</dbReference>
<dbReference type="SUPFAM" id="SSF50494">
    <property type="entry name" value="Trypsin-like serine proteases"/>
    <property type="match status" value="1"/>
</dbReference>
<dbReference type="GO" id="GO:0031998">
    <property type="term" value="P:regulation of fatty acid beta-oxidation"/>
    <property type="evidence" value="ECO:0007669"/>
    <property type="project" value="TreeGrafter"/>
</dbReference>
<sequence length="523" mass="59179">MYSWRYIPICIRLISKNDTHSYSGINLILQDNQGNVVVDYSLTINHIPVTQLKNNFTVYVTLSQLIDQVNVNWLTAEYSYDIPIVSKAGDVLYDFLHYFELHGFKLLPNDLIQNNNLNSINLLGLRLKNPLYSVVGLKNYNQIQFNDHGSKLEEINLESFPFNFTNPLLFSSFQTSGHLNYVINDKLSSVAYLSDIKYLENMVGSVVFKSNLSQSFGLLMGNLKKLNGDGDLLLILSWSRILSLIVHKFRNKLLLSSINLNKTLAVETISNQSVLPITISNDSSGYWGSCIYYNSSTLITNTHVIQPLIDDPKRHSAIIHLPLNNLIKLSADDVLKTPFQNLDLTFITLSTRNMNRVRKLVRPISFPSKHSQIGDKVNTIGYGLFFNPRSVTPIQSSGTLLTQYSLPYFPESDPKPVISITSSSCWNGSSGGGLFNSNDELIGIICSNATVRLPNFKEDGQIINGELEKLLKFCLALPTELIKEAYKFIDNEIPEKLNDKIDTIWNLQSYHNDVMVNERDYKL</sequence>
<dbReference type="OrthoDB" id="17845at2759"/>
<dbReference type="InterPro" id="IPR039245">
    <property type="entry name" value="TYSND1/DEG15"/>
</dbReference>
<dbReference type="EMBL" id="KV454540">
    <property type="protein sequence ID" value="ODV68174.1"/>
    <property type="molecule type" value="Genomic_DNA"/>
</dbReference>
<dbReference type="PANTHER" id="PTHR21004:SF0">
    <property type="entry name" value="PEROXISOMAL LEADER PEPTIDE-PROCESSING PROTEASE"/>
    <property type="match status" value="1"/>
</dbReference>
<dbReference type="Proteomes" id="UP000095085">
    <property type="component" value="Unassembled WGS sequence"/>
</dbReference>
<evidence type="ECO:0000313" key="1">
    <source>
        <dbReference type="EMBL" id="ODV68174.1"/>
    </source>
</evidence>
<dbReference type="GO" id="GO:0016485">
    <property type="term" value="P:protein processing"/>
    <property type="evidence" value="ECO:0007669"/>
    <property type="project" value="InterPro"/>
</dbReference>
<proteinExistence type="predicted"/>
<accession>A0A1E4RLM2</accession>
<organism evidence="1 2">
    <name type="scientific">Hyphopichia burtonii NRRL Y-1933</name>
    <dbReference type="NCBI Taxonomy" id="984485"/>
    <lineage>
        <taxon>Eukaryota</taxon>
        <taxon>Fungi</taxon>
        <taxon>Dikarya</taxon>
        <taxon>Ascomycota</taxon>
        <taxon>Saccharomycotina</taxon>
        <taxon>Pichiomycetes</taxon>
        <taxon>Debaryomycetaceae</taxon>
        <taxon>Hyphopichia</taxon>
    </lineage>
</organism>
<dbReference type="GO" id="GO:0004252">
    <property type="term" value="F:serine-type endopeptidase activity"/>
    <property type="evidence" value="ECO:0007669"/>
    <property type="project" value="InterPro"/>
</dbReference>
<dbReference type="RefSeq" id="XP_020077241.1">
    <property type="nucleotide sequence ID" value="XM_020223259.1"/>
</dbReference>
<evidence type="ECO:0008006" key="3">
    <source>
        <dbReference type="Google" id="ProtNLM"/>
    </source>
</evidence>
<keyword evidence="2" id="KW-1185">Reference proteome</keyword>
<dbReference type="InterPro" id="IPR009003">
    <property type="entry name" value="Peptidase_S1_PA"/>
</dbReference>
<dbReference type="Pfam" id="PF13365">
    <property type="entry name" value="Trypsin_2"/>
    <property type="match status" value="1"/>
</dbReference>
<name>A0A1E4RLM2_9ASCO</name>
<protein>
    <recommendedName>
        <fullName evidence="3">Trypsin-like serine protease</fullName>
    </recommendedName>
</protein>
<evidence type="ECO:0000313" key="2">
    <source>
        <dbReference type="Proteomes" id="UP000095085"/>
    </source>
</evidence>
<gene>
    <name evidence="1" type="ORF">HYPBUDRAFT_240349</name>
</gene>
<dbReference type="InterPro" id="IPR043504">
    <property type="entry name" value="Peptidase_S1_PA_chymotrypsin"/>
</dbReference>
<dbReference type="STRING" id="984485.A0A1E4RLM2"/>
<dbReference type="Gene3D" id="2.40.10.10">
    <property type="entry name" value="Trypsin-like serine proteases"/>
    <property type="match status" value="2"/>
</dbReference>
<dbReference type="GeneID" id="30997808"/>